<organism evidence="1 2">
    <name type="scientific">Melastoma candidum</name>
    <dbReference type="NCBI Taxonomy" id="119954"/>
    <lineage>
        <taxon>Eukaryota</taxon>
        <taxon>Viridiplantae</taxon>
        <taxon>Streptophyta</taxon>
        <taxon>Embryophyta</taxon>
        <taxon>Tracheophyta</taxon>
        <taxon>Spermatophyta</taxon>
        <taxon>Magnoliopsida</taxon>
        <taxon>eudicotyledons</taxon>
        <taxon>Gunneridae</taxon>
        <taxon>Pentapetalae</taxon>
        <taxon>rosids</taxon>
        <taxon>malvids</taxon>
        <taxon>Myrtales</taxon>
        <taxon>Melastomataceae</taxon>
        <taxon>Melastomatoideae</taxon>
        <taxon>Melastomateae</taxon>
        <taxon>Melastoma</taxon>
    </lineage>
</organism>
<keyword evidence="2" id="KW-1185">Reference proteome</keyword>
<comment type="caution">
    <text evidence="1">The sequence shown here is derived from an EMBL/GenBank/DDBJ whole genome shotgun (WGS) entry which is preliminary data.</text>
</comment>
<evidence type="ECO:0000313" key="2">
    <source>
        <dbReference type="Proteomes" id="UP001057402"/>
    </source>
</evidence>
<sequence>MAVVEIPAARRPDNGRRIPDYSPDSSRRRIHYRRSPSYDPYDRPRRGNRSRSRSRSRSYSRYDDHHRDDDRRRDSSYHHDRVDSPERSGYGRNPGGYKNGTVNEDNLGDSLPRRFGRRRPYLDRGEGAGSDEDEELKGLSTEEYRRLKRQKMRKALRSCIWNCTPSPPRKEGDEIEEEEEEQRKSEGSEKETEKRKAKGKEESGTENESGSDSDESRGRDRKERSLRKGMDRDDDSEEDSENLRPRKTRSKKNKNWRVKDSDDETESDDDDSDEEEDRKRKSRKKGGSRRQSRRSRKSKSKSKSRRKRKSSYSESEAESEDDESEYESESEDLDSKPRKRKKSSSRSKRNHRQRQRSESDNGDSPSMEKEDSDVDGNSKEIEAKKVKIDAEALMFKELIESQKKPALENEPVVGPMPLPRAEGHISYGGALRPGEGDAIAQYVQQGKRIPRRGEVGLSAEEIQKFEGLGYVMSGSRHQRMNAIRIRKENQVYSAEDKRALAMFNYEEKAKREHKVMADLQRLVQRHIGQDVGPTHDPFGTKAADGPEG</sequence>
<name>A0ACB9L4K6_9MYRT</name>
<reference evidence="2" key="1">
    <citation type="journal article" date="2023" name="Front. Plant Sci.">
        <title>Chromosomal-level genome assembly of Melastoma candidum provides insights into trichome evolution.</title>
        <authorList>
            <person name="Zhong Y."/>
            <person name="Wu W."/>
            <person name="Sun C."/>
            <person name="Zou P."/>
            <person name="Liu Y."/>
            <person name="Dai S."/>
            <person name="Zhou R."/>
        </authorList>
    </citation>
    <scope>NUCLEOTIDE SEQUENCE [LARGE SCALE GENOMIC DNA]</scope>
</reference>
<protein>
    <submittedName>
        <fullName evidence="1">Uncharacterized protein</fullName>
    </submittedName>
</protein>
<dbReference type="Proteomes" id="UP001057402">
    <property type="component" value="Chromosome 12"/>
</dbReference>
<evidence type="ECO:0000313" key="1">
    <source>
        <dbReference type="EMBL" id="KAI4304488.1"/>
    </source>
</evidence>
<dbReference type="EMBL" id="CM042891">
    <property type="protein sequence ID" value="KAI4304488.1"/>
    <property type="molecule type" value="Genomic_DNA"/>
</dbReference>
<gene>
    <name evidence="1" type="ORF">MLD38_039988</name>
</gene>
<proteinExistence type="predicted"/>
<accession>A0ACB9L4K6</accession>